<evidence type="ECO:0000313" key="2">
    <source>
        <dbReference type="Proteomes" id="UP001158576"/>
    </source>
</evidence>
<organism evidence="1 2">
    <name type="scientific">Oikopleura dioica</name>
    <name type="common">Tunicate</name>
    <dbReference type="NCBI Taxonomy" id="34765"/>
    <lineage>
        <taxon>Eukaryota</taxon>
        <taxon>Metazoa</taxon>
        <taxon>Chordata</taxon>
        <taxon>Tunicata</taxon>
        <taxon>Appendicularia</taxon>
        <taxon>Copelata</taxon>
        <taxon>Oikopleuridae</taxon>
        <taxon>Oikopleura</taxon>
    </lineage>
</organism>
<accession>A0ABN7T8V2</accession>
<dbReference type="Proteomes" id="UP001158576">
    <property type="component" value="Chromosome 2"/>
</dbReference>
<evidence type="ECO:0000313" key="1">
    <source>
        <dbReference type="EMBL" id="CAG5113874.1"/>
    </source>
</evidence>
<reference evidence="1 2" key="1">
    <citation type="submission" date="2021-04" db="EMBL/GenBank/DDBJ databases">
        <authorList>
            <person name="Bliznina A."/>
        </authorList>
    </citation>
    <scope>NUCLEOTIDE SEQUENCE [LARGE SCALE GENOMIC DNA]</scope>
</reference>
<name>A0ABN7T8V2_OIKDI</name>
<sequence>MQALKEQAEKECTAIKLNCTWLTLLGSNRYNSGGDCVDFKHGEKDFSGRELIEKHQKIGLRCISGALGWDQENSEIRAYFREQLKKDLEEKTIIAYVDGYEPPDFNSKRAKNDFKVEGYFNVRYVKCLNI</sequence>
<gene>
    <name evidence="1" type="ORF">OKIOD_LOCUS16729</name>
</gene>
<proteinExistence type="predicted"/>
<keyword evidence="2" id="KW-1185">Reference proteome</keyword>
<protein>
    <submittedName>
        <fullName evidence="1">Oidioi.mRNA.OKI2018_I69.chr2.g7964.t1.cds</fullName>
    </submittedName>
</protein>
<dbReference type="EMBL" id="OU015567">
    <property type="protein sequence ID" value="CAG5113874.1"/>
    <property type="molecule type" value="Genomic_DNA"/>
</dbReference>